<evidence type="ECO:0000313" key="1">
    <source>
        <dbReference type="EMBL" id="TCB60627.1"/>
    </source>
</evidence>
<gene>
    <name evidence="1" type="ORF">E0H85_04965</name>
</gene>
<dbReference type="OrthoDB" id="6703836at2"/>
<proteinExistence type="predicted"/>
<dbReference type="Proteomes" id="UP000291380">
    <property type="component" value="Unassembled WGS sequence"/>
</dbReference>
<organism evidence="1 2">
    <name type="scientific">Acinetobacter terrae</name>
    <dbReference type="NCBI Taxonomy" id="2731247"/>
    <lineage>
        <taxon>Bacteria</taxon>
        <taxon>Pseudomonadati</taxon>
        <taxon>Pseudomonadota</taxon>
        <taxon>Gammaproteobacteria</taxon>
        <taxon>Moraxellales</taxon>
        <taxon>Moraxellaceae</taxon>
        <taxon>Acinetobacter</taxon>
        <taxon>Acinetobacter Taxon 24</taxon>
    </lineage>
</organism>
<dbReference type="RefSeq" id="WP_086192711.1">
    <property type="nucleotide sequence ID" value="NZ_NEGF01000001.1"/>
</dbReference>
<dbReference type="AlphaFoldDB" id="A0A4R0EP52"/>
<protein>
    <recommendedName>
        <fullName evidence="3">GNAT family N-acetyltransferase</fullName>
    </recommendedName>
</protein>
<comment type="caution">
    <text evidence="1">The sequence shown here is derived from an EMBL/GenBank/DDBJ whole genome shotgun (WGS) entry which is preliminary data.</text>
</comment>
<name>A0A4R0EP52_9GAMM</name>
<accession>A0A4R0EP52</accession>
<evidence type="ECO:0008006" key="3">
    <source>
        <dbReference type="Google" id="ProtNLM"/>
    </source>
</evidence>
<evidence type="ECO:0000313" key="2">
    <source>
        <dbReference type="Proteomes" id="UP000291380"/>
    </source>
</evidence>
<dbReference type="EMBL" id="SJOA01000004">
    <property type="protein sequence ID" value="TCB60627.1"/>
    <property type="molecule type" value="Genomic_DNA"/>
</dbReference>
<sequence length="243" mass="28600">MRITERIVDFTKLASEQKHHFFETMLAFDQQIFPNSTANEIYDFVHNVDAVSVQVVHYFHQDKLIGQNIIAILKLSLNEKPLFVVSSRAGTLAAYRKRNRALKTAIRIAINYRIRHPTIPLWFVPTVIQPKIYTNFASRSQSFFPRKGRQMPEEYLQVLDLIQQRKNDVQKRREDIFVHPAVMPQTTPADIQRLRNKATPHINFFMQHVPDYFDGMGLLCVCKLDLKTILEAIFNLWFDRHVY</sequence>
<reference evidence="1 2" key="1">
    <citation type="submission" date="2019-02" db="EMBL/GenBank/DDBJ databases">
        <title>High diversity of culturable Acinetobacter species in natural soil and water ecosystems.</title>
        <authorList>
            <person name="Radolfova-Krizova L."/>
            <person name="Nemec A."/>
        </authorList>
    </citation>
    <scope>NUCLEOTIDE SEQUENCE [LARGE SCALE GENOMIC DNA]</scope>
    <source>
        <strain evidence="1 2">ANC 4281</strain>
    </source>
</reference>